<protein>
    <recommendedName>
        <fullName evidence="5">Collagen-like protein</fullName>
    </recommendedName>
</protein>
<feature type="compositionally biased region" description="Basic and acidic residues" evidence="1">
    <location>
        <begin position="135"/>
        <end position="148"/>
    </location>
</feature>
<feature type="region of interest" description="Disordered" evidence="1">
    <location>
        <begin position="117"/>
        <end position="151"/>
    </location>
</feature>
<keyword evidence="2" id="KW-0732">Signal</keyword>
<evidence type="ECO:0000313" key="4">
    <source>
        <dbReference type="Proteomes" id="UP000033109"/>
    </source>
</evidence>
<evidence type="ECO:0000256" key="1">
    <source>
        <dbReference type="SAM" id="MobiDB-lite"/>
    </source>
</evidence>
<evidence type="ECO:0000256" key="2">
    <source>
        <dbReference type="SAM" id="SignalP"/>
    </source>
</evidence>
<dbReference type="RefSeq" id="WP_046308766.1">
    <property type="nucleotide sequence ID" value="NZ_CBCSCY010000040.1"/>
</dbReference>
<feature type="region of interest" description="Disordered" evidence="1">
    <location>
        <begin position="212"/>
        <end position="258"/>
    </location>
</feature>
<dbReference type="AlphaFoldDB" id="A0A0E3ZD46"/>
<feature type="compositionally biased region" description="Gly residues" evidence="1">
    <location>
        <begin position="120"/>
        <end position="129"/>
    </location>
</feature>
<dbReference type="KEGG" id="pko:PKOR_01520"/>
<dbReference type="HOGENOM" id="CLU_1077117_0_0_10"/>
<feature type="chain" id="PRO_5002416355" description="Collagen-like protein" evidence="2">
    <location>
        <begin position="21"/>
        <end position="258"/>
    </location>
</feature>
<gene>
    <name evidence="3" type="ORF">PKOR_01520</name>
</gene>
<evidence type="ECO:0008006" key="5">
    <source>
        <dbReference type="Google" id="ProtNLM"/>
    </source>
</evidence>
<feature type="compositionally biased region" description="Basic and acidic residues" evidence="1">
    <location>
        <begin position="234"/>
        <end position="251"/>
    </location>
</feature>
<accession>A0A0E3ZD46</accession>
<evidence type="ECO:0000313" key="3">
    <source>
        <dbReference type="EMBL" id="AKD02058.1"/>
    </source>
</evidence>
<dbReference type="PATRIC" id="fig|400092.3.peg.348"/>
<name>A0A0E3ZD46_9BACT</name>
<keyword evidence="4" id="KW-1185">Reference proteome</keyword>
<dbReference type="Proteomes" id="UP000033109">
    <property type="component" value="Chromosome"/>
</dbReference>
<dbReference type="OrthoDB" id="853465at2"/>
<dbReference type="EMBL" id="CP009621">
    <property type="protein sequence ID" value="AKD02058.1"/>
    <property type="molecule type" value="Genomic_DNA"/>
</dbReference>
<dbReference type="STRING" id="400092.PKOR_01520"/>
<sequence length="258" mass="27188">MKIKLLPFIPLLLTSAYTHAQNLSKLEVGKKDIHVVTSNILQIDTLIMHDKSTLLFPSGQHNTLKVKYASIADNCTISSAGTNGKAGKLGVDGENGTDAGGLDIDVHLVQLGSLTVDTRGGSGGNGYRGKNGRKPRTEIHTNKVDDGKGGVTTVTTEHIVDGTAGEQGTAPGVGGNGGDITFRYSTGGFIPNFNRSDAKRSIFLLYQAGKTGKPGRDGISYGRGEGRYGTVHQTPDKERKDGKLLIEKRDSSAPAAAQ</sequence>
<feature type="signal peptide" evidence="2">
    <location>
        <begin position="1"/>
        <end position="20"/>
    </location>
</feature>
<reference evidence="3 4" key="1">
    <citation type="journal article" date="2015" name="Sci. Rep.">
        <title>Unraveling adaptation of Pontibacter korlensis to radiation and infertility in desert through complete genome and comparative transcriptomic analysis.</title>
        <authorList>
            <person name="Dai J."/>
            <person name="Dai W."/>
            <person name="Qiu C."/>
            <person name="Yang Z."/>
            <person name="Zhang Y."/>
            <person name="Zhou M."/>
            <person name="Zhang L."/>
            <person name="Fang C."/>
            <person name="Gao Q."/>
            <person name="Yang Q."/>
            <person name="Li X."/>
            <person name="Wang Z."/>
            <person name="Wang Z."/>
            <person name="Jia Z."/>
            <person name="Chen X."/>
        </authorList>
    </citation>
    <scope>NUCLEOTIDE SEQUENCE [LARGE SCALE GENOMIC DNA]</scope>
    <source>
        <strain evidence="3 4">X14-1T</strain>
    </source>
</reference>
<proteinExistence type="predicted"/>
<organism evidence="3 4">
    <name type="scientific">Pontibacter korlensis</name>
    <dbReference type="NCBI Taxonomy" id="400092"/>
    <lineage>
        <taxon>Bacteria</taxon>
        <taxon>Pseudomonadati</taxon>
        <taxon>Bacteroidota</taxon>
        <taxon>Cytophagia</taxon>
        <taxon>Cytophagales</taxon>
        <taxon>Hymenobacteraceae</taxon>
        <taxon>Pontibacter</taxon>
    </lineage>
</organism>